<evidence type="ECO:0000313" key="3">
    <source>
        <dbReference type="EMBL" id="MDR6331903.1"/>
    </source>
</evidence>
<dbReference type="AlphaFoldDB" id="A0A9W6FJ39"/>
<accession>A0A9W6FJ39</accession>
<reference evidence="2" key="1">
    <citation type="submission" date="2022-12" db="EMBL/GenBank/DDBJ databases">
        <title>Reference genome sequencing for broad-spectrum identification of bacterial and archaeal isolates by mass spectrometry.</title>
        <authorList>
            <person name="Sekiguchi Y."/>
            <person name="Tourlousse D.M."/>
        </authorList>
    </citation>
    <scope>NUCLEOTIDE SEQUENCE</scope>
    <source>
        <strain evidence="2">301</strain>
    </source>
</reference>
<dbReference type="Pfam" id="PF06707">
    <property type="entry name" value="DUF1194"/>
    <property type="match status" value="1"/>
</dbReference>
<protein>
    <recommendedName>
        <fullName evidence="6">DUF1194 domain-containing protein</fullName>
    </recommendedName>
</protein>
<evidence type="ECO:0000313" key="4">
    <source>
        <dbReference type="Proteomes" id="UP001144397"/>
    </source>
</evidence>
<evidence type="ECO:0000256" key="1">
    <source>
        <dbReference type="SAM" id="SignalP"/>
    </source>
</evidence>
<dbReference type="EMBL" id="JAVDPY010000001">
    <property type="protein sequence ID" value="MDR6331903.1"/>
    <property type="molecule type" value="Genomic_DNA"/>
</dbReference>
<keyword evidence="1" id="KW-0732">Signal</keyword>
<feature type="signal peptide" evidence="1">
    <location>
        <begin position="1"/>
        <end position="32"/>
    </location>
</feature>
<comment type="caution">
    <text evidence="2">The sequence shown here is derived from an EMBL/GenBank/DDBJ whole genome shotgun (WGS) entry which is preliminary data.</text>
</comment>
<evidence type="ECO:0008006" key="6">
    <source>
        <dbReference type="Google" id="ProtNLM"/>
    </source>
</evidence>
<reference evidence="3 5" key="2">
    <citation type="submission" date="2023-07" db="EMBL/GenBank/DDBJ databases">
        <title>Genomic Encyclopedia of Type Strains, Phase IV (KMG-IV): sequencing the most valuable type-strain genomes for metagenomic binning, comparative biology and taxonomic classification.</title>
        <authorList>
            <person name="Goeker M."/>
        </authorList>
    </citation>
    <scope>NUCLEOTIDE SEQUENCE [LARGE SCALE GENOMIC DNA]</scope>
    <source>
        <strain evidence="3 5">DSM 338</strain>
    </source>
</reference>
<gene>
    <name evidence="3" type="ORF">GGQ86_000350</name>
    <name evidence="2" type="ORF">XFLAVUS301_19780</name>
</gene>
<proteinExistence type="predicted"/>
<dbReference type="InterPro" id="IPR010607">
    <property type="entry name" value="DUF1194"/>
</dbReference>
<sequence>MSSRRRLCSRASGLLAASLLALGLLPHAPAEAGGAGKLPVDVELLLAVDVSYSMDADELALQREGYAAALTSPEFLNALRLGPNGRIAVEYVEWAGENEQKIVVEWRIIDGPDSAKAFSEAVRAAPIRRIYRTSISGALLFAADQFDLNGYRGLRKVVDVSGDGVNNQGPPVAMARDAVVRRGITVNGLPLLMKRSASSALDIPELDVYYEDCVIGGPGAFVIPVEKMEEFARAIRTKLVLEVAGVVPKPGPGLIQHASAEQPRISCTIGEKIWMDHWAN</sequence>
<dbReference type="PROSITE" id="PS51318">
    <property type="entry name" value="TAT"/>
    <property type="match status" value="1"/>
</dbReference>
<dbReference type="GeneID" id="95762769"/>
<dbReference type="Proteomes" id="UP001245370">
    <property type="component" value="Unassembled WGS sequence"/>
</dbReference>
<dbReference type="Gene3D" id="3.40.50.410">
    <property type="entry name" value="von Willebrand factor, type A domain"/>
    <property type="match status" value="1"/>
</dbReference>
<dbReference type="RefSeq" id="WP_281807349.1">
    <property type="nucleotide sequence ID" value="NZ_BSDO01000002.1"/>
</dbReference>
<dbReference type="Proteomes" id="UP001144397">
    <property type="component" value="Unassembled WGS sequence"/>
</dbReference>
<organism evidence="2 4">
    <name type="scientific">Xanthobacter flavus</name>
    <dbReference type="NCBI Taxonomy" id="281"/>
    <lineage>
        <taxon>Bacteria</taxon>
        <taxon>Pseudomonadati</taxon>
        <taxon>Pseudomonadota</taxon>
        <taxon>Alphaproteobacteria</taxon>
        <taxon>Hyphomicrobiales</taxon>
        <taxon>Xanthobacteraceae</taxon>
        <taxon>Xanthobacter</taxon>
    </lineage>
</organism>
<dbReference type="EMBL" id="BSDO01000002">
    <property type="protein sequence ID" value="GLI22304.1"/>
    <property type="molecule type" value="Genomic_DNA"/>
</dbReference>
<evidence type="ECO:0000313" key="5">
    <source>
        <dbReference type="Proteomes" id="UP001245370"/>
    </source>
</evidence>
<dbReference type="InterPro" id="IPR036465">
    <property type="entry name" value="vWFA_dom_sf"/>
</dbReference>
<evidence type="ECO:0000313" key="2">
    <source>
        <dbReference type="EMBL" id="GLI22304.1"/>
    </source>
</evidence>
<dbReference type="SUPFAM" id="SSF53300">
    <property type="entry name" value="vWA-like"/>
    <property type="match status" value="1"/>
</dbReference>
<keyword evidence="5" id="KW-1185">Reference proteome</keyword>
<dbReference type="CDD" id="cd00198">
    <property type="entry name" value="vWFA"/>
    <property type="match status" value="1"/>
</dbReference>
<feature type="chain" id="PRO_5040801512" description="DUF1194 domain-containing protein" evidence="1">
    <location>
        <begin position="33"/>
        <end position="280"/>
    </location>
</feature>
<name>A0A9W6FJ39_XANFL</name>
<dbReference type="InterPro" id="IPR006311">
    <property type="entry name" value="TAT_signal"/>
</dbReference>